<dbReference type="RefSeq" id="WP_089250838.1">
    <property type="nucleotide sequence ID" value="NZ_FZOW01000017.1"/>
</dbReference>
<dbReference type="GO" id="GO:0016301">
    <property type="term" value="F:kinase activity"/>
    <property type="evidence" value="ECO:0007669"/>
    <property type="project" value="UniProtKB-KW"/>
</dbReference>
<reference evidence="7" key="1">
    <citation type="submission" date="2017-06" db="EMBL/GenBank/DDBJ databases">
        <authorList>
            <person name="Varghese N."/>
            <person name="Submissions S."/>
        </authorList>
    </citation>
    <scope>NUCLEOTIDE SEQUENCE [LARGE SCALE GENOMIC DNA]</scope>
    <source>
        <strain evidence="7">JCM 23211</strain>
    </source>
</reference>
<sequence length="210" mass="21881">MALIHAATLSPSKLEMLAAWLPSQQWFDGPASSEVEIKGAFRFDDPAGAVGVETFIVSSGGRVFQVPLTYRGNALAGGEGSLVTTMEHSVLGTRWVYDAVGDPVYAQALTTAIITGGTQADLTFDYSAPPEKLEVTTRVAGTGNGASPAPLVDHVTVSLVGTTSTIATDGFQIEVFRLPATAIEQSGRQHLTGTWPGQADPLLLAAALPN</sequence>
<proteinExistence type="predicted"/>
<gene>
    <name evidence="6" type="ORF">SAMN05421642_11753</name>
</gene>
<keyword evidence="1" id="KW-0808">Transferase</keyword>
<keyword evidence="4" id="KW-0067">ATP-binding</keyword>
<dbReference type="GO" id="GO:0005524">
    <property type="term" value="F:ATP binding"/>
    <property type="evidence" value="ECO:0007669"/>
    <property type="project" value="UniProtKB-KW"/>
</dbReference>
<evidence type="ECO:0000256" key="1">
    <source>
        <dbReference type="ARBA" id="ARBA00022679"/>
    </source>
</evidence>
<dbReference type="Pfam" id="PF18085">
    <property type="entry name" value="Mak_N_cap"/>
    <property type="match status" value="1"/>
</dbReference>
<protein>
    <recommendedName>
        <fullName evidence="5">Maltokinase N-terminal cap domain-containing protein</fullName>
    </recommendedName>
</protein>
<feature type="domain" description="Maltokinase N-terminal cap" evidence="5">
    <location>
        <begin position="20"/>
        <end position="102"/>
    </location>
</feature>
<evidence type="ECO:0000256" key="4">
    <source>
        <dbReference type="ARBA" id="ARBA00022840"/>
    </source>
</evidence>
<evidence type="ECO:0000256" key="2">
    <source>
        <dbReference type="ARBA" id="ARBA00022741"/>
    </source>
</evidence>
<keyword evidence="3" id="KW-0418">Kinase</keyword>
<dbReference type="OrthoDB" id="3787729at2"/>
<accession>A0A239MDL9</accession>
<dbReference type="Proteomes" id="UP000198327">
    <property type="component" value="Unassembled WGS sequence"/>
</dbReference>
<dbReference type="AlphaFoldDB" id="A0A239MDL9"/>
<evidence type="ECO:0000313" key="7">
    <source>
        <dbReference type="Proteomes" id="UP000198327"/>
    </source>
</evidence>
<name>A0A239MDL9_9NOCA</name>
<dbReference type="InterPro" id="IPR040999">
    <property type="entry name" value="Mak_N_cap"/>
</dbReference>
<keyword evidence="7" id="KW-1185">Reference proteome</keyword>
<evidence type="ECO:0000256" key="3">
    <source>
        <dbReference type="ARBA" id="ARBA00022777"/>
    </source>
</evidence>
<organism evidence="6 7">
    <name type="scientific">Rhodococcoides kyotonense</name>
    <dbReference type="NCBI Taxonomy" id="398843"/>
    <lineage>
        <taxon>Bacteria</taxon>
        <taxon>Bacillati</taxon>
        <taxon>Actinomycetota</taxon>
        <taxon>Actinomycetes</taxon>
        <taxon>Mycobacteriales</taxon>
        <taxon>Nocardiaceae</taxon>
        <taxon>Rhodococcoides</taxon>
    </lineage>
</organism>
<dbReference type="EMBL" id="FZOW01000017">
    <property type="protein sequence ID" value="SNT40263.1"/>
    <property type="molecule type" value="Genomic_DNA"/>
</dbReference>
<evidence type="ECO:0000313" key="6">
    <source>
        <dbReference type="EMBL" id="SNT40263.1"/>
    </source>
</evidence>
<dbReference type="NCBIfam" id="NF047744">
    <property type="entry name" value="CG0192_rel"/>
    <property type="match status" value="1"/>
</dbReference>
<keyword evidence="2" id="KW-0547">Nucleotide-binding</keyword>
<evidence type="ECO:0000259" key="5">
    <source>
        <dbReference type="Pfam" id="PF18085"/>
    </source>
</evidence>